<keyword evidence="5 10" id="KW-0418">Kinase</keyword>
<dbReference type="PROSITE" id="PS50294">
    <property type="entry name" value="WD_REPEATS_REGION"/>
    <property type="match status" value="1"/>
</dbReference>
<dbReference type="InterPro" id="IPR000719">
    <property type="entry name" value="Prot_kinase_dom"/>
</dbReference>
<evidence type="ECO:0000313" key="10">
    <source>
        <dbReference type="EMBL" id="QDS92815.1"/>
    </source>
</evidence>
<dbReference type="PANTHER" id="PTHR43289:SF6">
    <property type="entry name" value="SERINE_THREONINE-PROTEIN KINASE NEKL-3"/>
    <property type="match status" value="1"/>
</dbReference>
<dbReference type="InterPro" id="IPR036322">
    <property type="entry name" value="WD40_repeat_dom_sf"/>
</dbReference>
<dbReference type="InterPro" id="IPR039448">
    <property type="entry name" value="Beta_helix"/>
</dbReference>
<accession>A0A517MD57</accession>
<keyword evidence="6" id="KW-0067">ATP-binding</keyword>
<dbReference type="InterPro" id="IPR011050">
    <property type="entry name" value="Pectin_lyase_fold/virulence"/>
</dbReference>
<keyword evidence="3" id="KW-0677">Repeat</keyword>
<dbReference type="RefSeq" id="WP_145351010.1">
    <property type="nucleotide sequence ID" value="NZ_CP036262.1"/>
</dbReference>
<dbReference type="SUPFAM" id="SSF51126">
    <property type="entry name" value="Pectin lyase-like"/>
    <property type="match status" value="1"/>
</dbReference>
<dbReference type="Pfam" id="PF00069">
    <property type="entry name" value="Pkinase"/>
    <property type="match status" value="2"/>
</dbReference>
<reference evidence="10 11" key="1">
    <citation type="submission" date="2019-02" db="EMBL/GenBank/DDBJ databases">
        <title>Deep-cultivation of Planctomycetes and their phenomic and genomic characterization uncovers novel biology.</title>
        <authorList>
            <person name="Wiegand S."/>
            <person name="Jogler M."/>
            <person name="Boedeker C."/>
            <person name="Pinto D."/>
            <person name="Vollmers J."/>
            <person name="Rivas-Marin E."/>
            <person name="Kohn T."/>
            <person name="Peeters S.H."/>
            <person name="Heuer A."/>
            <person name="Rast P."/>
            <person name="Oberbeckmann S."/>
            <person name="Bunk B."/>
            <person name="Jeske O."/>
            <person name="Meyerdierks A."/>
            <person name="Storesund J.E."/>
            <person name="Kallscheuer N."/>
            <person name="Luecker S."/>
            <person name="Lage O.M."/>
            <person name="Pohl T."/>
            <person name="Merkel B.J."/>
            <person name="Hornburger P."/>
            <person name="Mueller R.-W."/>
            <person name="Bruemmer F."/>
            <person name="Labrenz M."/>
            <person name="Spormann A.M."/>
            <person name="Op den Camp H."/>
            <person name="Overmann J."/>
            <person name="Amann R."/>
            <person name="Jetten M.S.M."/>
            <person name="Mascher T."/>
            <person name="Medema M.H."/>
            <person name="Devos D.P."/>
            <person name="Kaster A.-K."/>
            <person name="Ovreas L."/>
            <person name="Rohde M."/>
            <person name="Galperin M.Y."/>
            <person name="Jogler C."/>
        </authorList>
    </citation>
    <scope>NUCLEOTIDE SEQUENCE [LARGE SCALE GENOMIC DNA]</scope>
    <source>
        <strain evidence="10 11">FF011L</strain>
    </source>
</reference>
<dbReference type="CDD" id="cd14014">
    <property type="entry name" value="STKc_PknB_like"/>
    <property type="match status" value="1"/>
</dbReference>
<feature type="region of interest" description="Disordered" evidence="8">
    <location>
        <begin position="230"/>
        <end position="265"/>
    </location>
</feature>
<evidence type="ECO:0000259" key="9">
    <source>
        <dbReference type="PROSITE" id="PS50011"/>
    </source>
</evidence>
<dbReference type="Gene3D" id="1.25.40.10">
    <property type="entry name" value="Tetratricopeptide repeat domain"/>
    <property type="match status" value="1"/>
</dbReference>
<dbReference type="Pfam" id="PF00400">
    <property type="entry name" value="WD40"/>
    <property type="match status" value="4"/>
</dbReference>
<name>A0A517MD57_9BACT</name>
<dbReference type="PROSITE" id="PS50082">
    <property type="entry name" value="WD_REPEATS_2"/>
    <property type="match status" value="4"/>
</dbReference>
<sequence>MSTAGDDSDLENEIEVLVEHYLEMARNGVAPSITEFVNSHAECQPELQEILETVHAVGQLRPALSAPPPLPIPKAPSPEVVPEIDGYRILRTAGHGGMGVVYEAIQVSLDRRVALKILPSRLFQNHHARERFQVEAKAAAGLHHNHIVPVFEVRTQGSHAFYTMQFIEGESLDEVIVQLRNLRAGAEGKPSRVDRREPAGAVDLEPLNAAVTLRSETLARTLFAKPFSSNGDDAEVARSSDRNRKTTVSHIGATTKIDRPPSSSGLVEPSNNRLFFLNVARIGVQVAQAIHHAHRHGVIHRDIKPSNIMVDLDGNAWVTDFGLAKVDEHDLTGEGDIVGTLRYIAPERFAGVCDERSDVYSLGLTLYELICQQPAFVQSDRMELVKKIQEGKSDSLKILNSKVPRDLQTIIEKSIHSVPSRRYRSADVFAEDLQRFCEGRPINARRVGSIEKSWLWSKKNSGLAAAIVIVSMLLVVGTVASTMAAFHFHRQEEIQSNLVTVTQKLVAEKQLLVDAKQQEANKARKLRNEALHDAYIADIRQASVDTQTGQIYRLLTSLKGYLPSESQPDIRGWEWHHLMSLANQADATLFDFEGAVTQIKWSADGTEFYSCGTDGKLRTWDRNGKPVRHISIPGLKQFSVNAENTQFATVSDDPVVRFWDVESGELKQTIRVGDRPLTSVAWKYGSLVAVASPPGSNRSASEVILLERHTEAILFRHAGNETEVDWLEISPQGTGLAIAGHGMGVAISFLGQKTPVVINGPFVKHWNDTTSIAWHPDGRRFAVGFDTRGVVVYEIDRSAYHPTQLFQLDEDSTPDALEFTPDGKSLIVGTRSQRIDIYDLESKQRTRSFPGHLRSISDLAVHPTDPLVVSASGDGTIRFWNLDNEPERNIVADDPIEYHNQGESPDKQWTWKIEKDVLSVYEAGSDQPASQMFVRADAARAMFLPDINQAVFWADGGSSGPRYTSVVDFKNDSVWSLSGFGGARPYADIKGGFMVVAMHADIYLFNLLDGTMNQFSAATTQDGAVFTDVGVALSPLGKMLVTGSDGEVKIWDTEERRVLASLYGHQPGTPMSIIVWSHGSPLFATGSRDQTICIWDSMERRLVRTLHGLQGPPSMDLFGFDASNTRFASADGTHLKIWEIASGRELLSLPLDEDASSVFHAFQTQPAADAKSVSNEKLQFAVLDKCDSISAAVSEREEFEFRSAYRLAINLLAKSRLPTYDPVRGLTLAERASELRPLLWQTWFLRGVANYRLGRWEEARRVLKMAIDSDGEHDQVGFLLDQLCASELRKSETPVDAVEIASRMWSKASAAGDELRPLVQHLAREIIAEEAEPAKHSEQVVTTLTDELDFTNDDLSMREAFFLTPENGVITFGVEGTIELTLGTIKMDRSVDLLGPGKDRLHISGAGRTTLFELNNFDPDELAEVRMADLHLTRGYSGDAVAGEEKNNIGRGVIHVHESLQLENCLLDDHRTPRGLGGAVYVCKDAKLEVSGCSFRNNMATAGGAIFSSTQSSIKVQDCTFIGNKEVLKRAEAGSAIRGGGDVHLVNCTFARNHAGNGGAVSLTTRESTVLIENCTFSENVGGGIFSYRYPTPPQTWDLSATNCIFYGNVSEEGEPLDIWSNDQVHVKVSYSIVGADRGGFIDAGGNVRDADPLLQALGDNGGSTLTYGLGKGSPAIDAGSEIQQKYDQRGSAYARRVDGDLDGVETTDIGAFEYQPVEESSDRAEADAP</sequence>
<dbReference type="PROSITE" id="PS50011">
    <property type="entry name" value="PROTEIN_KINASE_DOM"/>
    <property type="match status" value="1"/>
</dbReference>
<dbReference type="PROSITE" id="PS00678">
    <property type="entry name" value="WD_REPEATS_1"/>
    <property type="match status" value="1"/>
</dbReference>
<dbReference type="EC" id="2.7.11.1" evidence="10"/>
<dbReference type="Gene3D" id="2.130.10.10">
    <property type="entry name" value="YVTN repeat-like/Quinoprotein amine dehydrogenase"/>
    <property type="match status" value="3"/>
</dbReference>
<dbReference type="KEGG" id="rml:FF011L_15640"/>
<proteinExistence type="predicted"/>
<dbReference type="PROSITE" id="PS00108">
    <property type="entry name" value="PROTEIN_KINASE_ST"/>
    <property type="match status" value="1"/>
</dbReference>
<dbReference type="InterPro" id="IPR001680">
    <property type="entry name" value="WD40_rpt"/>
</dbReference>
<protein>
    <submittedName>
        <fullName evidence="10">Serine/threonine-protein kinase pkn5</fullName>
        <ecNumber evidence="10">2.7.11.1</ecNumber>
    </submittedName>
</protein>
<keyword evidence="4" id="KW-0547">Nucleotide-binding</keyword>
<dbReference type="SUPFAM" id="SSF56112">
    <property type="entry name" value="Protein kinase-like (PK-like)"/>
    <property type="match status" value="1"/>
</dbReference>
<gene>
    <name evidence="10" type="primary">pkn5</name>
    <name evidence="10" type="ORF">FF011L_15640</name>
</gene>
<evidence type="ECO:0000313" key="11">
    <source>
        <dbReference type="Proteomes" id="UP000320672"/>
    </source>
</evidence>
<evidence type="ECO:0000256" key="5">
    <source>
        <dbReference type="ARBA" id="ARBA00022777"/>
    </source>
</evidence>
<dbReference type="InterPro" id="IPR011044">
    <property type="entry name" value="Quino_amine_DH_bsu"/>
</dbReference>
<dbReference type="Proteomes" id="UP000320672">
    <property type="component" value="Chromosome"/>
</dbReference>
<evidence type="ECO:0000256" key="8">
    <source>
        <dbReference type="SAM" id="MobiDB-lite"/>
    </source>
</evidence>
<dbReference type="InterPro" id="IPR059226">
    <property type="entry name" value="Choice_anch_Q_dom"/>
</dbReference>
<dbReference type="NCBIfam" id="NF041518">
    <property type="entry name" value="choice_anch_Q"/>
    <property type="match status" value="1"/>
</dbReference>
<dbReference type="GO" id="GO:0005524">
    <property type="term" value="F:ATP binding"/>
    <property type="evidence" value="ECO:0007669"/>
    <property type="project" value="UniProtKB-KW"/>
</dbReference>
<evidence type="ECO:0000256" key="2">
    <source>
        <dbReference type="ARBA" id="ARBA00022679"/>
    </source>
</evidence>
<dbReference type="SMART" id="SM00220">
    <property type="entry name" value="S_TKc"/>
    <property type="match status" value="1"/>
</dbReference>
<feature type="compositionally biased region" description="Basic and acidic residues" evidence="8">
    <location>
        <begin position="235"/>
        <end position="244"/>
    </location>
</feature>
<feature type="repeat" description="WD" evidence="7">
    <location>
        <begin position="589"/>
        <end position="621"/>
    </location>
</feature>
<dbReference type="Gene3D" id="1.10.510.10">
    <property type="entry name" value="Transferase(Phosphotransferase) domain 1"/>
    <property type="match status" value="1"/>
</dbReference>
<dbReference type="InterPro" id="IPR015943">
    <property type="entry name" value="WD40/YVTN_repeat-like_dom_sf"/>
</dbReference>
<feature type="repeat" description="WD" evidence="7">
    <location>
        <begin position="647"/>
        <end position="669"/>
    </location>
</feature>
<evidence type="ECO:0000256" key="7">
    <source>
        <dbReference type="PROSITE-ProRule" id="PRU00221"/>
    </source>
</evidence>
<organism evidence="10 11">
    <name type="scientific">Roseimaritima multifibrata</name>
    <dbReference type="NCBI Taxonomy" id="1930274"/>
    <lineage>
        <taxon>Bacteria</taxon>
        <taxon>Pseudomonadati</taxon>
        <taxon>Planctomycetota</taxon>
        <taxon>Planctomycetia</taxon>
        <taxon>Pirellulales</taxon>
        <taxon>Pirellulaceae</taxon>
        <taxon>Roseimaritima</taxon>
    </lineage>
</organism>
<feature type="domain" description="Protein kinase" evidence="9">
    <location>
        <begin position="87"/>
        <end position="437"/>
    </location>
</feature>
<feature type="repeat" description="WD" evidence="7">
    <location>
        <begin position="1074"/>
        <end position="1105"/>
    </location>
</feature>
<dbReference type="InterPro" id="IPR019775">
    <property type="entry name" value="WD40_repeat_CS"/>
</dbReference>
<dbReference type="EMBL" id="CP036262">
    <property type="protein sequence ID" value="QDS92815.1"/>
    <property type="molecule type" value="Genomic_DNA"/>
</dbReference>
<dbReference type="GO" id="GO:0004674">
    <property type="term" value="F:protein serine/threonine kinase activity"/>
    <property type="evidence" value="ECO:0007669"/>
    <property type="project" value="UniProtKB-EC"/>
</dbReference>
<dbReference type="InterPro" id="IPR008271">
    <property type="entry name" value="Ser/Thr_kinase_AS"/>
</dbReference>
<feature type="repeat" description="WD" evidence="7">
    <location>
        <begin position="849"/>
        <end position="890"/>
    </location>
</feature>
<keyword evidence="11" id="KW-1185">Reference proteome</keyword>
<evidence type="ECO:0000256" key="1">
    <source>
        <dbReference type="ARBA" id="ARBA00022574"/>
    </source>
</evidence>
<dbReference type="Gene3D" id="3.30.200.20">
    <property type="entry name" value="Phosphorylase Kinase, domain 1"/>
    <property type="match status" value="1"/>
</dbReference>
<dbReference type="InterPro" id="IPR011009">
    <property type="entry name" value="Kinase-like_dom_sf"/>
</dbReference>
<dbReference type="SUPFAM" id="SSF48452">
    <property type="entry name" value="TPR-like"/>
    <property type="match status" value="1"/>
</dbReference>
<evidence type="ECO:0000256" key="6">
    <source>
        <dbReference type="ARBA" id="ARBA00022840"/>
    </source>
</evidence>
<evidence type="ECO:0000256" key="4">
    <source>
        <dbReference type="ARBA" id="ARBA00022741"/>
    </source>
</evidence>
<keyword evidence="2 10" id="KW-0808">Transferase</keyword>
<dbReference type="Gene3D" id="2.160.20.10">
    <property type="entry name" value="Single-stranded right-handed beta-helix, Pectin lyase-like"/>
    <property type="match status" value="1"/>
</dbReference>
<evidence type="ECO:0000256" key="3">
    <source>
        <dbReference type="ARBA" id="ARBA00022737"/>
    </source>
</evidence>
<dbReference type="InterPro" id="IPR012334">
    <property type="entry name" value="Pectin_lyas_fold"/>
</dbReference>
<dbReference type="InterPro" id="IPR011990">
    <property type="entry name" value="TPR-like_helical_dom_sf"/>
</dbReference>
<keyword evidence="1 7" id="KW-0853">WD repeat</keyword>
<dbReference type="OrthoDB" id="500858at2"/>
<dbReference type="SMART" id="SM00320">
    <property type="entry name" value="WD40"/>
    <property type="match status" value="8"/>
</dbReference>
<dbReference type="PANTHER" id="PTHR43289">
    <property type="entry name" value="MITOGEN-ACTIVATED PROTEIN KINASE KINASE KINASE 20-RELATED"/>
    <property type="match status" value="1"/>
</dbReference>
<dbReference type="SUPFAM" id="SSF50978">
    <property type="entry name" value="WD40 repeat-like"/>
    <property type="match status" value="1"/>
</dbReference>
<dbReference type="Pfam" id="PF13229">
    <property type="entry name" value="Beta_helix"/>
    <property type="match status" value="1"/>
</dbReference>
<dbReference type="SUPFAM" id="SSF50969">
    <property type="entry name" value="YVTN repeat-like/Quinoprotein amine dehydrogenase"/>
    <property type="match status" value="1"/>
</dbReference>